<keyword evidence="3" id="KW-1185">Reference proteome</keyword>
<gene>
    <name evidence="2" type="ORF">SAMN05421781_3027</name>
</gene>
<feature type="compositionally biased region" description="Polar residues" evidence="1">
    <location>
        <begin position="64"/>
        <end position="73"/>
    </location>
</feature>
<organism evidence="2 3">
    <name type="scientific">Marinococcus luteus</name>
    <dbReference type="NCBI Taxonomy" id="1122204"/>
    <lineage>
        <taxon>Bacteria</taxon>
        <taxon>Bacillati</taxon>
        <taxon>Bacillota</taxon>
        <taxon>Bacilli</taxon>
        <taxon>Bacillales</taxon>
        <taxon>Bacillaceae</taxon>
        <taxon>Marinococcus</taxon>
    </lineage>
</organism>
<protein>
    <submittedName>
        <fullName evidence="2">Uncharacterized protein</fullName>
    </submittedName>
</protein>
<dbReference type="AlphaFoldDB" id="A0A1H2Y686"/>
<proteinExistence type="predicted"/>
<evidence type="ECO:0000313" key="3">
    <source>
        <dbReference type="Proteomes" id="UP000199488"/>
    </source>
</evidence>
<feature type="region of interest" description="Disordered" evidence="1">
    <location>
        <begin position="25"/>
        <end position="73"/>
    </location>
</feature>
<name>A0A1H2Y686_9BACI</name>
<evidence type="ECO:0000256" key="1">
    <source>
        <dbReference type="SAM" id="MobiDB-lite"/>
    </source>
</evidence>
<accession>A0A1H2Y686</accession>
<dbReference type="EMBL" id="FNNC01000009">
    <property type="protein sequence ID" value="SDX00712.1"/>
    <property type="molecule type" value="Genomic_DNA"/>
</dbReference>
<reference evidence="2 3" key="1">
    <citation type="submission" date="2016-10" db="EMBL/GenBank/DDBJ databases">
        <authorList>
            <person name="de Groot N.N."/>
        </authorList>
    </citation>
    <scope>NUCLEOTIDE SEQUENCE [LARGE SCALE GENOMIC DNA]</scope>
    <source>
        <strain evidence="2 3">DSM 23126</strain>
    </source>
</reference>
<feature type="compositionally biased region" description="Basic residues" evidence="1">
    <location>
        <begin position="43"/>
        <end position="53"/>
    </location>
</feature>
<dbReference type="Proteomes" id="UP000199488">
    <property type="component" value="Unassembled WGS sequence"/>
</dbReference>
<sequence>MLFLLFLLRHEAQIVESHHEVICGKGGEQDAPERPGGLADGKVRKHQQHSAQRKVKEGSGRSFHITSTPEQAE</sequence>
<evidence type="ECO:0000313" key="2">
    <source>
        <dbReference type="EMBL" id="SDX00712.1"/>
    </source>
</evidence>